<evidence type="ECO:0000313" key="3">
    <source>
        <dbReference type="Proteomes" id="UP001201163"/>
    </source>
</evidence>
<reference evidence="2" key="1">
    <citation type="submission" date="2022-01" db="EMBL/GenBank/DDBJ databases">
        <title>Comparative genomics reveals a dynamic genome evolution in the ectomycorrhizal milk-cap (Lactarius) mushrooms.</title>
        <authorList>
            <consortium name="DOE Joint Genome Institute"/>
            <person name="Lebreton A."/>
            <person name="Tang N."/>
            <person name="Kuo A."/>
            <person name="LaButti K."/>
            <person name="Drula E."/>
            <person name="Barry K."/>
            <person name="Clum A."/>
            <person name="Lipzen A."/>
            <person name="Mousain D."/>
            <person name="Ng V."/>
            <person name="Wang R."/>
            <person name="Wang X."/>
            <person name="Dai Y."/>
            <person name="Henrissat B."/>
            <person name="Grigoriev I.V."/>
            <person name="Guerin-Laguette A."/>
            <person name="Yu F."/>
            <person name="Martin F.M."/>
        </authorList>
    </citation>
    <scope>NUCLEOTIDE SEQUENCE</scope>
    <source>
        <strain evidence="2">QP</strain>
    </source>
</reference>
<protein>
    <submittedName>
        <fullName evidence="2">Uncharacterized protein</fullName>
    </submittedName>
</protein>
<evidence type="ECO:0000313" key="2">
    <source>
        <dbReference type="EMBL" id="KAH8983514.1"/>
    </source>
</evidence>
<evidence type="ECO:0000256" key="1">
    <source>
        <dbReference type="SAM" id="MobiDB-lite"/>
    </source>
</evidence>
<feature type="region of interest" description="Disordered" evidence="1">
    <location>
        <begin position="72"/>
        <end position="92"/>
    </location>
</feature>
<dbReference type="EMBL" id="JAKELL010000087">
    <property type="protein sequence ID" value="KAH8983514.1"/>
    <property type="molecule type" value="Genomic_DNA"/>
</dbReference>
<dbReference type="Proteomes" id="UP001201163">
    <property type="component" value="Unassembled WGS sequence"/>
</dbReference>
<dbReference type="AlphaFoldDB" id="A0AAD4L9P6"/>
<proteinExistence type="predicted"/>
<organism evidence="2 3">
    <name type="scientific">Lactarius akahatsu</name>
    <dbReference type="NCBI Taxonomy" id="416441"/>
    <lineage>
        <taxon>Eukaryota</taxon>
        <taxon>Fungi</taxon>
        <taxon>Dikarya</taxon>
        <taxon>Basidiomycota</taxon>
        <taxon>Agaricomycotina</taxon>
        <taxon>Agaricomycetes</taxon>
        <taxon>Russulales</taxon>
        <taxon>Russulaceae</taxon>
        <taxon>Lactarius</taxon>
    </lineage>
</organism>
<gene>
    <name evidence="2" type="ORF">EDB92DRAFT_1567280</name>
</gene>
<sequence>MVCTIFALAAIGAAAFRPLIHPRMAQNPSEHGVHRTLYGERHCSLAGVLILTFIALGSATLGQGSEREVFSSRCSSRPARGHGEEGIATTTV</sequence>
<name>A0AAD4L9P6_9AGAM</name>
<keyword evidence="3" id="KW-1185">Reference proteome</keyword>
<accession>A0AAD4L9P6</accession>
<comment type="caution">
    <text evidence="2">The sequence shown here is derived from an EMBL/GenBank/DDBJ whole genome shotgun (WGS) entry which is preliminary data.</text>
</comment>